<gene>
    <name evidence="2" type="ORF">SAMN05444412_101411</name>
</gene>
<reference evidence="2 3" key="1">
    <citation type="submission" date="2016-10" db="EMBL/GenBank/DDBJ databases">
        <authorList>
            <person name="Varghese N."/>
            <person name="Submissions S."/>
        </authorList>
    </citation>
    <scope>NUCLEOTIDE SEQUENCE [LARGE SCALE GENOMIC DNA]</scope>
    <source>
        <strain evidence="2 3">DSM 17997</strain>
    </source>
</reference>
<evidence type="ECO:0000313" key="3">
    <source>
        <dbReference type="Proteomes" id="UP000199663"/>
    </source>
</evidence>
<keyword evidence="1" id="KW-0175">Coiled coil</keyword>
<dbReference type="Proteomes" id="UP000199663">
    <property type="component" value="Unassembled WGS sequence"/>
</dbReference>
<dbReference type="EMBL" id="FNQC01000001">
    <property type="protein sequence ID" value="SDY52154.1"/>
    <property type="molecule type" value="Genomic_DNA"/>
</dbReference>
<name>A0A1H3KKR5_9BACT</name>
<evidence type="ECO:0000313" key="2">
    <source>
        <dbReference type="EMBL" id="SDY52154.1"/>
    </source>
</evidence>
<sequence length="378" mass="43672">MCAKINSKYLESYVSEFTNTVCENYFRNKQYMSGQDIIQLTPSPQVNFFILKALFEGWQLELEKLKSNPYFDYRDKAVHEALGEFMNVLSRNIKIDRNSFEPLLAEALAFTIFLAVDPLTYYTGEFEKVDSNRLNDFLKENKKYYKWHSILINNLIDKAGLGHTHGAYNAALLTNFEAKKNELESAESLLKSLDQITQLDYKALFVDIKEQSEQQIKAEKEEAQKSVQDFLAEANEAMDAKKEEIHVDSPAEIREEEIIIGSNVVVESPKHATGSRAIDPLQAWERFESEEYMIMKGTIGKLAESVSINQRFMFTKELFDGNPDLLKHTLKSIDNCDSFIDAINLLNLRFVEELNWDKDSEPVVEFLQLIFRKFDQKG</sequence>
<evidence type="ECO:0000256" key="1">
    <source>
        <dbReference type="SAM" id="Coils"/>
    </source>
</evidence>
<proteinExistence type="predicted"/>
<feature type="coiled-coil region" evidence="1">
    <location>
        <begin position="169"/>
        <end position="240"/>
    </location>
</feature>
<accession>A0A1H3KKR5</accession>
<comment type="caution">
    <text evidence="2">The sequence shown here is derived from an EMBL/GenBank/DDBJ whole genome shotgun (WGS) entry which is preliminary data.</text>
</comment>
<dbReference type="RefSeq" id="WP_019596229.1">
    <property type="nucleotide sequence ID" value="NZ_FNQC01000001.1"/>
</dbReference>
<organism evidence="2 3">
    <name type="scientific">Rhodonellum ikkaensis</name>
    <dbReference type="NCBI Taxonomy" id="336829"/>
    <lineage>
        <taxon>Bacteria</taxon>
        <taxon>Pseudomonadati</taxon>
        <taxon>Bacteroidota</taxon>
        <taxon>Cytophagia</taxon>
        <taxon>Cytophagales</taxon>
        <taxon>Cytophagaceae</taxon>
        <taxon>Rhodonellum</taxon>
    </lineage>
</organism>
<keyword evidence="3" id="KW-1185">Reference proteome</keyword>
<protein>
    <submittedName>
        <fullName evidence="2">Uncharacterized protein</fullName>
    </submittedName>
</protein>